<name>A0AAW6L6H7_RHOSG</name>
<evidence type="ECO:0008006" key="3">
    <source>
        <dbReference type="Google" id="ProtNLM"/>
    </source>
</evidence>
<dbReference type="SUPFAM" id="SSF50494">
    <property type="entry name" value="Trypsin-like serine proteases"/>
    <property type="match status" value="1"/>
</dbReference>
<protein>
    <recommendedName>
        <fullName evidence="3">Peptidase S1 domain-containing protein</fullName>
    </recommendedName>
</protein>
<dbReference type="RefSeq" id="WP_275231310.1">
    <property type="nucleotide sequence ID" value="NZ_JARDXE010000001.1"/>
</dbReference>
<dbReference type="AlphaFoldDB" id="A0AAW6L6H7"/>
<accession>A0AAW6L6H7</accession>
<proteinExistence type="predicted"/>
<organism evidence="1 2">
    <name type="scientific">Rhodococcus qingshengii</name>
    <dbReference type="NCBI Taxonomy" id="334542"/>
    <lineage>
        <taxon>Bacteria</taxon>
        <taxon>Bacillati</taxon>
        <taxon>Actinomycetota</taxon>
        <taxon>Actinomycetes</taxon>
        <taxon>Mycobacteriales</taxon>
        <taxon>Nocardiaceae</taxon>
        <taxon>Rhodococcus</taxon>
        <taxon>Rhodococcus erythropolis group</taxon>
    </lineage>
</organism>
<dbReference type="InterPro" id="IPR009003">
    <property type="entry name" value="Peptidase_S1_PA"/>
</dbReference>
<comment type="caution">
    <text evidence="1">The sequence shown here is derived from an EMBL/GenBank/DDBJ whole genome shotgun (WGS) entry which is preliminary data.</text>
</comment>
<reference evidence="1" key="1">
    <citation type="submission" date="2023-02" db="EMBL/GenBank/DDBJ databases">
        <title>A novel hydrolase synthesized by Rhodococcus erythropolis HQ is responsible for the detoxification of Zearalenone.</title>
        <authorList>
            <person name="Hu J."/>
            <person name="Xu J."/>
        </authorList>
    </citation>
    <scope>NUCLEOTIDE SEQUENCE</scope>
    <source>
        <strain evidence="1">HQ</strain>
    </source>
</reference>
<dbReference type="EMBL" id="JARDXE010000001">
    <property type="protein sequence ID" value="MDE8643382.1"/>
    <property type="molecule type" value="Genomic_DNA"/>
</dbReference>
<evidence type="ECO:0000313" key="1">
    <source>
        <dbReference type="EMBL" id="MDE8643382.1"/>
    </source>
</evidence>
<sequence length="90" mass="9434">MPTDTSCQLGYENHRCGFITDNTPPTRFYSTALSGGGDSGGPAFQNDTKLVGLVRGGGPFTYEYIKFSAVQAEIAAQSNPVGKGLAVTNN</sequence>
<dbReference type="Proteomes" id="UP001217325">
    <property type="component" value="Unassembled WGS sequence"/>
</dbReference>
<gene>
    <name evidence="1" type="ORF">PXH69_00390</name>
</gene>
<evidence type="ECO:0000313" key="2">
    <source>
        <dbReference type="Proteomes" id="UP001217325"/>
    </source>
</evidence>